<dbReference type="OrthoDB" id="5785512at2759"/>
<protein>
    <recommendedName>
        <fullName evidence="1">Abnormal cell migration protein 18-like fibronectin type I domain-containing protein</fullName>
    </recommendedName>
</protein>
<feature type="domain" description="Abnormal cell migration protein 18-like fibronectin type I" evidence="1">
    <location>
        <begin position="69"/>
        <end position="135"/>
    </location>
</feature>
<feature type="non-terminal residue" evidence="2">
    <location>
        <position position="1"/>
    </location>
</feature>
<reference evidence="2 3" key="1">
    <citation type="submission" date="2014-10" db="EMBL/GenBank/DDBJ databases">
        <title>Draft genome of the hookworm Ancylostoma caninum.</title>
        <authorList>
            <person name="Mitreva M."/>
        </authorList>
    </citation>
    <scope>NUCLEOTIDE SEQUENCE [LARGE SCALE GENOMIC DNA]</scope>
    <source>
        <strain evidence="2 3">Baltimore</strain>
    </source>
</reference>
<dbReference type="Proteomes" id="UP000252519">
    <property type="component" value="Unassembled WGS sequence"/>
</dbReference>
<proteinExistence type="predicted"/>
<dbReference type="Pfam" id="PF23003">
    <property type="entry name" value="Fn1_2"/>
    <property type="match status" value="2"/>
</dbReference>
<accession>A0A368H269</accession>
<dbReference type="InterPro" id="IPR055119">
    <property type="entry name" value="Mig18_Fn1"/>
</dbReference>
<dbReference type="AlphaFoldDB" id="A0A368H269"/>
<evidence type="ECO:0000259" key="1">
    <source>
        <dbReference type="Pfam" id="PF23003"/>
    </source>
</evidence>
<sequence>SGSEWQDKSFQFKCEENGVTKFVGCITKSGTLIKDGEKKSVDGFEMECKKHANGTVTLGVLDRAIDANCKDAEGKERKQGEKWVENQYFEKTCKERGRVEIAGCRVEAVDDLIPINGKVSAGNLDYHCEAKDGSYKFYSKVKGQ</sequence>
<organism evidence="2 3">
    <name type="scientific">Ancylostoma caninum</name>
    <name type="common">Dog hookworm</name>
    <dbReference type="NCBI Taxonomy" id="29170"/>
    <lineage>
        <taxon>Eukaryota</taxon>
        <taxon>Metazoa</taxon>
        <taxon>Ecdysozoa</taxon>
        <taxon>Nematoda</taxon>
        <taxon>Chromadorea</taxon>
        <taxon>Rhabditida</taxon>
        <taxon>Rhabditina</taxon>
        <taxon>Rhabditomorpha</taxon>
        <taxon>Strongyloidea</taxon>
        <taxon>Ancylostomatidae</taxon>
        <taxon>Ancylostomatinae</taxon>
        <taxon>Ancylostoma</taxon>
    </lineage>
</organism>
<evidence type="ECO:0000313" key="3">
    <source>
        <dbReference type="Proteomes" id="UP000252519"/>
    </source>
</evidence>
<feature type="domain" description="Abnormal cell migration protein 18-like fibronectin type I" evidence="1">
    <location>
        <begin position="2"/>
        <end position="55"/>
    </location>
</feature>
<dbReference type="PANTHER" id="PTHR35572:SF7">
    <property type="entry name" value="PROTEIN CBG04538"/>
    <property type="match status" value="1"/>
</dbReference>
<keyword evidence="3" id="KW-1185">Reference proteome</keyword>
<dbReference type="PANTHER" id="PTHR35572">
    <property type="entry name" value="PROTEIN CBG04538-RELATED"/>
    <property type="match status" value="1"/>
</dbReference>
<evidence type="ECO:0000313" key="2">
    <source>
        <dbReference type="EMBL" id="RCN50694.1"/>
    </source>
</evidence>
<name>A0A368H269_ANCCA</name>
<gene>
    <name evidence="2" type="ORF">ANCCAN_03307</name>
</gene>
<comment type="caution">
    <text evidence="2">The sequence shown here is derived from an EMBL/GenBank/DDBJ whole genome shotgun (WGS) entry which is preliminary data.</text>
</comment>
<dbReference type="InterPro" id="IPR040282">
    <property type="entry name" value="Mig-18-like"/>
</dbReference>
<dbReference type="EMBL" id="JOJR01000021">
    <property type="protein sequence ID" value="RCN50694.1"/>
    <property type="molecule type" value="Genomic_DNA"/>
</dbReference>